<gene>
    <name evidence="9" type="ORF">H6A60_06010</name>
</gene>
<evidence type="ECO:0000259" key="8">
    <source>
        <dbReference type="Pfam" id="PF02867"/>
    </source>
</evidence>
<dbReference type="NCBIfam" id="NF006577">
    <property type="entry name" value="PRK09102.1"/>
    <property type="match status" value="1"/>
</dbReference>
<comment type="catalytic activity">
    <reaction evidence="5 6">
        <text>a 2'-deoxyribonucleoside 5'-diphosphate + [thioredoxin]-disulfide + H2O = a ribonucleoside 5'-diphosphate + [thioredoxin]-dithiol</text>
        <dbReference type="Rhea" id="RHEA:23252"/>
        <dbReference type="Rhea" id="RHEA-COMP:10698"/>
        <dbReference type="Rhea" id="RHEA-COMP:10700"/>
        <dbReference type="ChEBI" id="CHEBI:15377"/>
        <dbReference type="ChEBI" id="CHEBI:29950"/>
        <dbReference type="ChEBI" id="CHEBI:50058"/>
        <dbReference type="ChEBI" id="CHEBI:57930"/>
        <dbReference type="ChEBI" id="CHEBI:73316"/>
        <dbReference type="EC" id="1.17.4.1"/>
    </reaction>
</comment>
<comment type="function">
    <text evidence="6">Provides the precursors necessary for DNA synthesis. Catalyzes the biosynthesis of deoxyribonucleotides from the corresponding ribonucleotides.</text>
</comment>
<evidence type="ECO:0000313" key="10">
    <source>
        <dbReference type="Proteomes" id="UP000715095"/>
    </source>
</evidence>
<dbReference type="SUPFAM" id="SSF48168">
    <property type="entry name" value="R1 subunit of ribonucleotide reductase, N-terminal domain"/>
    <property type="match status" value="1"/>
</dbReference>
<evidence type="ECO:0000256" key="6">
    <source>
        <dbReference type="RuleBase" id="RU003410"/>
    </source>
</evidence>
<dbReference type="GO" id="GO:0004748">
    <property type="term" value="F:ribonucleoside-diphosphate reductase activity, thioredoxin disulfide as acceptor"/>
    <property type="evidence" value="ECO:0007669"/>
    <property type="project" value="UniProtKB-EC"/>
</dbReference>
<evidence type="ECO:0000256" key="1">
    <source>
        <dbReference type="ARBA" id="ARBA00010406"/>
    </source>
</evidence>
<reference evidence="9 10" key="1">
    <citation type="journal article" date="2021" name="Sci. Rep.">
        <title>The distribution of antibiotic resistance genes in chicken gut microbiota commensals.</title>
        <authorList>
            <person name="Juricova H."/>
            <person name="Matiasovicova J."/>
            <person name="Kubasova T."/>
            <person name="Cejkova D."/>
            <person name="Rychlik I."/>
        </authorList>
    </citation>
    <scope>NUCLEOTIDE SEQUENCE [LARGE SCALE GENOMIC DNA]</scope>
    <source>
        <strain evidence="9 10">An829</strain>
    </source>
</reference>
<evidence type="ECO:0000259" key="7">
    <source>
        <dbReference type="Pfam" id="PF00317"/>
    </source>
</evidence>
<feature type="domain" description="Ribonucleotide reductase large subunit C-terminal" evidence="8">
    <location>
        <begin position="405"/>
        <end position="550"/>
    </location>
</feature>
<keyword evidence="4 6" id="KW-0215">Deoxyribonucleotide synthesis</keyword>
<evidence type="ECO:0000256" key="5">
    <source>
        <dbReference type="ARBA" id="ARBA00047754"/>
    </source>
</evidence>
<dbReference type="InterPro" id="IPR039718">
    <property type="entry name" value="Rrm1"/>
</dbReference>
<dbReference type="EC" id="1.17.4.1" evidence="2 6"/>
<comment type="similarity">
    <text evidence="1 6">Belongs to the ribonucleoside diphosphate reductase large chain family.</text>
</comment>
<keyword evidence="3 6" id="KW-0560">Oxidoreductase</keyword>
<dbReference type="PRINTS" id="PR01183">
    <property type="entry name" value="RIBORDTASEM1"/>
</dbReference>
<accession>A0ABS2DRU1</accession>
<dbReference type="Pfam" id="PF02867">
    <property type="entry name" value="Ribonuc_red_lgC"/>
    <property type="match status" value="2"/>
</dbReference>
<organism evidence="9 10">
    <name type="scientific">Sutterella massiliensis</name>
    <dbReference type="NCBI Taxonomy" id="1816689"/>
    <lineage>
        <taxon>Bacteria</taxon>
        <taxon>Pseudomonadati</taxon>
        <taxon>Pseudomonadota</taxon>
        <taxon>Betaproteobacteria</taxon>
        <taxon>Burkholderiales</taxon>
        <taxon>Sutterellaceae</taxon>
        <taxon>Sutterella</taxon>
    </lineage>
</organism>
<evidence type="ECO:0000256" key="3">
    <source>
        <dbReference type="ARBA" id="ARBA00023002"/>
    </source>
</evidence>
<evidence type="ECO:0000313" key="9">
    <source>
        <dbReference type="EMBL" id="MBM6704040.1"/>
    </source>
</evidence>
<evidence type="ECO:0000256" key="4">
    <source>
        <dbReference type="ARBA" id="ARBA00023116"/>
    </source>
</evidence>
<dbReference type="Gene3D" id="3.20.70.20">
    <property type="match status" value="1"/>
</dbReference>
<evidence type="ECO:0000256" key="2">
    <source>
        <dbReference type="ARBA" id="ARBA00012274"/>
    </source>
</evidence>
<dbReference type="PANTHER" id="PTHR11573">
    <property type="entry name" value="RIBONUCLEOSIDE-DIPHOSPHATE REDUCTASE LARGE CHAIN"/>
    <property type="match status" value="1"/>
</dbReference>
<dbReference type="PANTHER" id="PTHR11573:SF6">
    <property type="entry name" value="RIBONUCLEOSIDE-DIPHOSPHATE REDUCTASE LARGE SUBUNIT"/>
    <property type="match status" value="1"/>
</dbReference>
<dbReference type="InterPro" id="IPR000788">
    <property type="entry name" value="RNR_lg_C"/>
</dbReference>
<name>A0ABS2DRU1_9BURK</name>
<protein>
    <recommendedName>
        <fullName evidence="2 6">Ribonucleoside-diphosphate reductase</fullName>
        <ecNumber evidence="2 6">1.17.4.1</ecNumber>
    </recommendedName>
</protein>
<sequence length="610" mass="68527">MPVRIDPSRDALFDELGLMRLRESYMRPDEKSPQERFAYVAEKFATDEAHAQRIYDYASRHWLSFSTPILSFGRSKKGLPISCFLAYMDDSAEGLVDTLSEVNWLSMLGGGVGIHVGIRSADEKSVGVMPHLKVYDAACLAYRQGSTRRGSYAAFLDANHPDIISFVEMRKPTGDQNLKALNLHHGVNISDAFMEKIEAVMRDADADDSWPLVNPANGEVVETIRARDLWQRILEMRMHTGEPYLVFVDAAKRALPEWLKKQGLSIHGSNLCTEIFLPTAKNRTAVCCLSSVNLEYFDEWSSDPRFIPDAMAFLDNVLQYFIDHAPDTIARAKYSAERERSVGLGAMGFHAYLQKKGIPLESALAKSVNMRMFRHIRSECARADSLLCEERGPCPDAAEAGVARRFSHWNAVAPNASSSLIMGGTSPSIEPYRANIYRQDTISGAYILKNRFLRTKLAELGLDKDTVWADIIAHDGSIQHREDIPENIRAVFKTAFEIDQRWLVELAADRQPYIDQGQSLNLFFRPDVSIAYLHACHFTAWKRGLKSLYYNRSDKLRKADRVGVAAERNRLDVDSPQPNQTEAFASVRAAEPEIDMRAVADDTGCLACEG</sequence>
<dbReference type="Pfam" id="PF00317">
    <property type="entry name" value="Ribonuc_red_lgN"/>
    <property type="match status" value="1"/>
</dbReference>
<proteinExistence type="inferred from homology"/>
<dbReference type="RefSeq" id="WP_205102506.1">
    <property type="nucleotide sequence ID" value="NZ_JACJJC010000007.1"/>
</dbReference>
<comment type="caution">
    <text evidence="9">The sequence shown here is derived from an EMBL/GenBank/DDBJ whole genome shotgun (WGS) entry which is preliminary data.</text>
</comment>
<dbReference type="Proteomes" id="UP000715095">
    <property type="component" value="Unassembled WGS sequence"/>
</dbReference>
<keyword evidence="10" id="KW-1185">Reference proteome</keyword>
<feature type="domain" description="Ribonucleotide reductase large subunit N-terminal" evidence="7">
    <location>
        <begin position="12"/>
        <end position="77"/>
    </location>
</feature>
<dbReference type="InterPro" id="IPR013509">
    <property type="entry name" value="RNR_lsu_N"/>
</dbReference>
<dbReference type="InterPro" id="IPR008926">
    <property type="entry name" value="RNR_R1-su_N"/>
</dbReference>
<dbReference type="EMBL" id="JACJJC010000007">
    <property type="protein sequence ID" value="MBM6704040.1"/>
    <property type="molecule type" value="Genomic_DNA"/>
</dbReference>
<dbReference type="SUPFAM" id="SSF51998">
    <property type="entry name" value="PFL-like glycyl radical enzymes"/>
    <property type="match status" value="1"/>
</dbReference>
<feature type="domain" description="Ribonucleotide reductase large subunit C-terminal" evidence="8">
    <location>
        <begin position="82"/>
        <end position="396"/>
    </location>
</feature>